<sequence>MSEKKQQLVLSIIDFLNKSIEDGTVKQDDKESLEVAVQCIGEAFGVDPSDEQQVGRLSVKPATLPTIFDVYLKTRDKIGSQSAPAAPTPASVPKGPSADDKAKAEKAKQQGNALMSSKKYDEAIAAYTEAIEIDPINAIYYSNRAAAYSSKADHYSAILDAEKAIEVDPSFVKAYSRLGHAQYSVADYNAAAAAFRRGLELDPSNASLKSGLQNSEARIESDEPAAVSPPRAASPPGAGAAGGMGGLADMLQGLGGGAGGAGGGMPDIASLMNNPMMMQMAQQMMANGGMERLMQNPSVANMMNRVNSGGGMPSMEELMGDPSLRDMYDICILLFSVLLMGFPTVFQCQPIRRRWPKVIGTSSFT</sequence>
<reference evidence="1" key="2">
    <citation type="journal article" date="2022" name="New Phytol.">
        <title>Evolutionary transition to the ectomycorrhizal habit in the genomes of a hyperdiverse lineage of mushroom-forming fungi.</title>
        <authorList>
            <person name="Looney B."/>
            <person name="Miyauchi S."/>
            <person name="Morin E."/>
            <person name="Drula E."/>
            <person name="Courty P.E."/>
            <person name="Kohler A."/>
            <person name="Kuo A."/>
            <person name="LaButti K."/>
            <person name="Pangilinan J."/>
            <person name="Lipzen A."/>
            <person name="Riley R."/>
            <person name="Andreopoulos W."/>
            <person name="He G."/>
            <person name="Johnson J."/>
            <person name="Nolan M."/>
            <person name="Tritt A."/>
            <person name="Barry K.W."/>
            <person name="Grigoriev I.V."/>
            <person name="Nagy L.G."/>
            <person name="Hibbett D."/>
            <person name="Henrissat B."/>
            <person name="Matheny P.B."/>
            <person name="Labbe J."/>
            <person name="Martin F.M."/>
        </authorList>
    </citation>
    <scope>NUCLEOTIDE SEQUENCE</scope>
    <source>
        <strain evidence="1">FP105234-sp</strain>
    </source>
</reference>
<name>A0ACB8RV96_9AGAM</name>
<accession>A0ACB8RV96</accession>
<comment type="caution">
    <text evidence="1">The sequence shown here is derived from an EMBL/GenBank/DDBJ whole genome shotgun (WGS) entry which is preliminary data.</text>
</comment>
<gene>
    <name evidence="1" type="ORF">FA95DRAFT_1491996</name>
</gene>
<dbReference type="Proteomes" id="UP000814033">
    <property type="component" value="Unassembled WGS sequence"/>
</dbReference>
<dbReference type="EMBL" id="MU275897">
    <property type="protein sequence ID" value="KAI0047823.1"/>
    <property type="molecule type" value="Genomic_DNA"/>
</dbReference>
<proteinExistence type="predicted"/>
<evidence type="ECO:0000313" key="2">
    <source>
        <dbReference type="Proteomes" id="UP000814033"/>
    </source>
</evidence>
<protein>
    <submittedName>
        <fullName evidence="1">TPR-like protein</fullName>
    </submittedName>
</protein>
<reference evidence="1" key="1">
    <citation type="submission" date="2021-02" db="EMBL/GenBank/DDBJ databases">
        <authorList>
            <consortium name="DOE Joint Genome Institute"/>
            <person name="Ahrendt S."/>
            <person name="Looney B.P."/>
            <person name="Miyauchi S."/>
            <person name="Morin E."/>
            <person name="Drula E."/>
            <person name="Courty P.E."/>
            <person name="Chicoki N."/>
            <person name="Fauchery L."/>
            <person name="Kohler A."/>
            <person name="Kuo A."/>
            <person name="Labutti K."/>
            <person name="Pangilinan J."/>
            <person name="Lipzen A."/>
            <person name="Riley R."/>
            <person name="Andreopoulos W."/>
            <person name="He G."/>
            <person name="Johnson J."/>
            <person name="Barry K.W."/>
            <person name="Grigoriev I.V."/>
            <person name="Nagy L."/>
            <person name="Hibbett D."/>
            <person name="Henrissat B."/>
            <person name="Matheny P.B."/>
            <person name="Labbe J."/>
            <person name="Martin F."/>
        </authorList>
    </citation>
    <scope>NUCLEOTIDE SEQUENCE</scope>
    <source>
        <strain evidence="1">FP105234-sp</strain>
    </source>
</reference>
<organism evidence="1 2">
    <name type="scientific">Auriscalpium vulgare</name>
    <dbReference type="NCBI Taxonomy" id="40419"/>
    <lineage>
        <taxon>Eukaryota</taxon>
        <taxon>Fungi</taxon>
        <taxon>Dikarya</taxon>
        <taxon>Basidiomycota</taxon>
        <taxon>Agaricomycotina</taxon>
        <taxon>Agaricomycetes</taxon>
        <taxon>Russulales</taxon>
        <taxon>Auriscalpiaceae</taxon>
        <taxon>Auriscalpium</taxon>
    </lineage>
</organism>
<evidence type="ECO:0000313" key="1">
    <source>
        <dbReference type="EMBL" id="KAI0047823.1"/>
    </source>
</evidence>
<keyword evidence="2" id="KW-1185">Reference proteome</keyword>